<reference evidence="2" key="1">
    <citation type="submission" date="2022-07" db="EMBL/GenBank/DDBJ databases">
        <title>Sphingomonas sp. nov., a novel bacterium isolated from the north slope of the Mount Everest.</title>
        <authorList>
            <person name="Cui X."/>
            <person name="Liu Y."/>
        </authorList>
    </citation>
    <scope>NUCLEOTIDE SEQUENCE</scope>
    <source>
        <strain evidence="2">S5-59</strain>
    </source>
</reference>
<dbReference type="Proteomes" id="UP001058533">
    <property type="component" value="Chromosome"/>
</dbReference>
<dbReference type="InterPro" id="IPR004919">
    <property type="entry name" value="GmrSD_N"/>
</dbReference>
<gene>
    <name evidence="2" type="ORF">NMP03_10885</name>
</gene>
<proteinExistence type="predicted"/>
<feature type="domain" description="GmrSD restriction endonucleases N-terminal" evidence="1">
    <location>
        <begin position="28"/>
        <end position="174"/>
    </location>
</feature>
<name>A0ABY5L4H3_9SPHN</name>
<protein>
    <submittedName>
        <fullName evidence="2">DUF262 domain-containing protein</fullName>
    </submittedName>
</protein>
<dbReference type="PANTHER" id="PTHR39639:SF1">
    <property type="entry name" value="DUF262 DOMAIN-CONTAINING PROTEIN"/>
    <property type="match status" value="1"/>
</dbReference>
<keyword evidence="3" id="KW-1185">Reference proteome</keyword>
<evidence type="ECO:0000313" key="3">
    <source>
        <dbReference type="Proteomes" id="UP001058533"/>
    </source>
</evidence>
<evidence type="ECO:0000313" key="2">
    <source>
        <dbReference type="EMBL" id="UUL81702.1"/>
    </source>
</evidence>
<dbReference type="PANTHER" id="PTHR39639">
    <property type="entry name" value="CHROMOSOME 16, WHOLE GENOME SHOTGUN SEQUENCE"/>
    <property type="match status" value="1"/>
</dbReference>
<dbReference type="EMBL" id="CP101740">
    <property type="protein sequence ID" value="UUL81702.1"/>
    <property type="molecule type" value="Genomic_DNA"/>
</dbReference>
<dbReference type="Pfam" id="PF03235">
    <property type="entry name" value="GmrSD_N"/>
    <property type="match status" value="1"/>
</dbReference>
<dbReference type="RefSeq" id="WP_256505417.1">
    <property type="nucleotide sequence ID" value="NZ_CP101740.1"/>
</dbReference>
<accession>A0ABY5L4H3</accession>
<sequence length="347" mass="40258">MIREWDIKRTTFSLADFLSWQRAGSLELSPSFQRRSVWTKAQKSYFVDTVYRGLPVPIIFVRERTDVETLSTVREVIDGQQRLRTMLAFVDPKCLADAADADNFTVQKKHNKDLQGKLFSTLGADAKKRILSYQLSTHVLPNDTSDSEVLSIFARMNSTGSKLNEQELRNAEYFGEFKIASYDTAFANLNRWRSWKLFSEQDMARMKEVEFTSLLFILIMNGIFERTQSLINRFYKLHDDNFDDWDRVIKEFNRVMDAIEDAFGDGLRSTVYSNTAMFLQLFHLIRRLENAGISLTHARIRRILDVGDQIKDRSGLPENVLVALASRFNRLSNQQIVSDYIFNHASK</sequence>
<organism evidence="2 3">
    <name type="scientific">Sphingomonas qomolangmaensis</name>
    <dbReference type="NCBI Taxonomy" id="2918765"/>
    <lineage>
        <taxon>Bacteria</taxon>
        <taxon>Pseudomonadati</taxon>
        <taxon>Pseudomonadota</taxon>
        <taxon>Alphaproteobacteria</taxon>
        <taxon>Sphingomonadales</taxon>
        <taxon>Sphingomonadaceae</taxon>
        <taxon>Sphingomonas</taxon>
    </lineage>
</organism>
<evidence type="ECO:0000259" key="1">
    <source>
        <dbReference type="Pfam" id="PF03235"/>
    </source>
</evidence>